<proteinExistence type="evidence at transcript level"/>
<reference evidence="2" key="1">
    <citation type="submission" date="2016-02" db="EMBL/GenBank/DDBJ databases">
        <title>RNAseq analyses of the midgut from blood- or serum-fed Ixodes ricinus ticks.</title>
        <authorList>
            <person name="Perner J."/>
            <person name="Provaznik J."/>
            <person name="Schrenkova J."/>
            <person name="Urbanova V."/>
            <person name="Ribeiro J.M."/>
            <person name="Kopacek P."/>
        </authorList>
    </citation>
    <scope>NUCLEOTIDE SEQUENCE</scope>
    <source>
        <tissue evidence="2">Gut</tissue>
    </source>
</reference>
<evidence type="ECO:0000313" key="2">
    <source>
        <dbReference type="EMBL" id="JAP74162.1"/>
    </source>
</evidence>
<organism evidence="2">
    <name type="scientific">Ixodes ricinus</name>
    <name type="common">Common tick</name>
    <name type="synonym">Acarus ricinus</name>
    <dbReference type="NCBI Taxonomy" id="34613"/>
    <lineage>
        <taxon>Eukaryota</taxon>
        <taxon>Metazoa</taxon>
        <taxon>Ecdysozoa</taxon>
        <taxon>Arthropoda</taxon>
        <taxon>Chelicerata</taxon>
        <taxon>Arachnida</taxon>
        <taxon>Acari</taxon>
        <taxon>Parasitiformes</taxon>
        <taxon>Ixodida</taxon>
        <taxon>Ixodoidea</taxon>
        <taxon>Ixodidae</taxon>
        <taxon>Ixodinae</taxon>
        <taxon>Ixodes</taxon>
    </lineage>
</organism>
<dbReference type="InterPro" id="IPR040676">
    <property type="entry name" value="DUF5641"/>
</dbReference>
<dbReference type="PANTHER" id="PTHR47331:SF5">
    <property type="entry name" value="RIBONUCLEASE H"/>
    <property type="match status" value="1"/>
</dbReference>
<sequence length="142" mass="16048">LTPSHFLVAKRLLSIPHGAEIVPQTSTAAELRRRALYRQRLIMQFWKRWKHEYLLLLDSAHKSQPRLLPRVNPGDVVVVEDNSPPLTWKLGRVTDTVSGRDGIPRACTLRLANGQEIHRPIQGLYLLEANSSREGSKPTDSA</sequence>
<feature type="domain" description="DUF5641" evidence="1">
    <location>
        <begin position="39"/>
        <end position="126"/>
    </location>
</feature>
<dbReference type="AlphaFoldDB" id="A0A131Y6P1"/>
<accession>A0A131Y6P1</accession>
<name>A0A131Y6P1_IXORI</name>
<feature type="non-terminal residue" evidence="2">
    <location>
        <position position="1"/>
    </location>
</feature>
<dbReference type="Pfam" id="PF18701">
    <property type="entry name" value="DUF5641"/>
    <property type="match status" value="1"/>
</dbReference>
<dbReference type="PANTHER" id="PTHR47331">
    <property type="entry name" value="PHD-TYPE DOMAIN-CONTAINING PROTEIN"/>
    <property type="match status" value="1"/>
</dbReference>
<evidence type="ECO:0000259" key="1">
    <source>
        <dbReference type="Pfam" id="PF18701"/>
    </source>
</evidence>
<protein>
    <submittedName>
        <fullName evidence="2">Putative tick transposon</fullName>
    </submittedName>
</protein>
<dbReference type="EMBL" id="GEFM01001634">
    <property type="protein sequence ID" value="JAP74162.1"/>
    <property type="molecule type" value="mRNA"/>
</dbReference>